<dbReference type="STRING" id="67767.A0A0J7MXY3"/>
<dbReference type="PaxDb" id="67767-A0A0J7MXY3"/>
<feature type="domain" description="Fibronectin type-III" evidence="3">
    <location>
        <begin position="20"/>
        <end position="123"/>
    </location>
</feature>
<comment type="caution">
    <text evidence="4">The sequence shown here is derived from an EMBL/GenBank/DDBJ whole genome shotgun (WGS) entry which is preliminary data.</text>
</comment>
<dbReference type="CDD" id="cd00063">
    <property type="entry name" value="FN3"/>
    <property type="match status" value="2"/>
</dbReference>
<accession>A0A0J7MXY3</accession>
<dbReference type="InterPro" id="IPR011042">
    <property type="entry name" value="6-blade_b-propeller_TolB-like"/>
</dbReference>
<dbReference type="Pfam" id="PF00041">
    <property type="entry name" value="fn3"/>
    <property type="match status" value="1"/>
</dbReference>
<gene>
    <name evidence="4" type="ORF">RF55_16249</name>
</gene>
<dbReference type="PROSITE" id="PS50853">
    <property type="entry name" value="FN3"/>
    <property type="match status" value="2"/>
</dbReference>
<dbReference type="Gene3D" id="2.120.10.30">
    <property type="entry name" value="TolB, C-terminal domain"/>
    <property type="match status" value="1"/>
</dbReference>
<dbReference type="PANTHER" id="PTHR24051">
    <property type="entry name" value="SUSHI DOMAIN-CONTAINING PROTEIN 1"/>
    <property type="match status" value="1"/>
</dbReference>
<organism evidence="4 5">
    <name type="scientific">Lasius niger</name>
    <name type="common">Black garden ant</name>
    <dbReference type="NCBI Taxonomy" id="67767"/>
    <lineage>
        <taxon>Eukaryota</taxon>
        <taxon>Metazoa</taxon>
        <taxon>Ecdysozoa</taxon>
        <taxon>Arthropoda</taxon>
        <taxon>Hexapoda</taxon>
        <taxon>Insecta</taxon>
        <taxon>Pterygota</taxon>
        <taxon>Neoptera</taxon>
        <taxon>Endopterygota</taxon>
        <taxon>Hymenoptera</taxon>
        <taxon>Apocrita</taxon>
        <taxon>Aculeata</taxon>
        <taxon>Formicoidea</taxon>
        <taxon>Formicidae</taxon>
        <taxon>Formicinae</taxon>
        <taxon>Lasius</taxon>
        <taxon>Lasius</taxon>
    </lineage>
</organism>
<keyword evidence="4" id="KW-0418">Kinase</keyword>
<feature type="domain" description="Fibronectin type-III" evidence="3">
    <location>
        <begin position="480"/>
        <end position="593"/>
    </location>
</feature>
<evidence type="ECO:0000313" key="4">
    <source>
        <dbReference type="EMBL" id="KMQ85280.1"/>
    </source>
</evidence>
<dbReference type="InterPro" id="IPR051622">
    <property type="entry name" value="R-tyr_protein_phosphatases"/>
</dbReference>
<evidence type="ECO:0000256" key="1">
    <source>
        <dbReference type="ARBA" id="ARBA00022737"/>
    </source>
</evidence>
<dbReference type="OrthoDB" id="7558172at2759"/>
<proteinExistence type="predicted"/>
<evidence type="ECO:0000256" key="2">
    <source>
        <dbReference type="ARBA" id="ARBA00023157"/>
    </source>
</evidence>
<dbReference type="SUPFAM" id="SSF49265">
    <property type="entry name" value="Fibronectin type III"/>
    <property type="match status" value="2"/>
</dbReference>
<keyword evidence="1" id="KW-0677">Repeat</keyword>
<dbReference type="InterPro" id="IPR003961">
    <property type="entry name" value="FN3_dom"/>
</dbReference>
<dbReference type="AlphaFoldDB" id="A0A0J7MXY3"/>
<dbReference type="PANTHER" id="PTHR24051:SF9">
    <property type="entry name" value="FIBRONECTIN TYPE-III DOMAIN-CONTAINING PROTEIN"/>
    <property type="match status" value="1"/>
</dbReference>
<keyword evidence="4" id="KW-0808">Transferase</keyword>
<dbReference type="Proteomes" id="UP000036403">
    <property type="component" value="Unassembled WGS sequence"/>
</dbReference>
<dbReference type="GO" id="GO:0016301">
    <property type="term" value="F:kinase activity"/>
    <property type="evidence" value="ECO:0007669"/>
    <property type="project" value="UniProtKB-KW"/>
</dbReference>
<dbReference type="EMBL" id="LBMM01014189">
    <property type="protein sequence ID" value="KMQ85280.1"/>
    <property type="molecule type" value="Genomic_DNA"/>
</dbReference>
<evidence type="ECO:0000313" key="5">
    <source>
        <dbReference type="Proteomes" id="UP000036403"/>
    </source>
</evidence>
<sequence length="603" mass="70237">MILKALQEGTTPSPENIPSEPTFLRAFVEFDNKLNEKNIFVTFRWNEPKVTNGMIQKYRVQYWFIENLKRIQTSVDISSAKILQHKVYDLKPDTMYYFKVQAHNEVGAGPYTKFINVSTTHENPVPLLLINSFLYIHILDVDLQIGFKFNEYNGYGDIVYSALEHKIYGITKKELITLDFNLSAIATKPNYTKIADLYSFPHDPYAFSHDLCIDWVARNLYWIQYDNKNGTYNIMKLDLTLWQMGIVKYDNILQRIFAFNLNVQPSTGHLYWMESWDSYAQGFMQSDFDGKNMKPLKNESNKCLCLYKMFEQPFMHIDHINIDKPLVYWTSKDRLFAEDIYGFIVLDKSLQSYPSTRCLTPNMKDHRVEEALITDKRINANSIVVSLPEPIPNDGCEKYNLATTIYTISVSYWTCLDNDLNEFKEFKVQTYEQYYEFQNLTPFTEYTLKLALSNFYVDKLSMGLQFGADVKLSTTGKLNAPEDVTIQVRTPTLAIVYWMPLKKLNCVAINYEVHWILASDVSFPNGTRKITSQHDKQLVNQPEHTVDGKFFTTIWSLLPGQKYLIYVRVYPTNFSNFFTDSSNKSIYMYSEPNNLNLSGVSTN</sequence>
<keyword evidence="5" id="KW-1185">Reference proteome</keyword>
<name>A0A0J7MXY3_LASNI</name>
<protein>
    <submittedName>
        <fullName evidence="4">Proto-oncogene tyrosine-protein kinase ros-like protein</fullName>
    </submittedName>
</protein>
<dbReference type="InterPro" id="IPR036116">
    <property type="entry name" value="FN3_sf"/>
</dbReference>
<dbReference type="Gene3D" id="2.60.40.10">
    <property type="entry name" value="Immunoglobulins"/>
    <property type="match status" value="2"/>
</dbReference>
<keyword evidence="2" id="KW-1015">Disulfide bond</keyword>
<dbReference type="InterPro" id="IPR013783">
    <property type="entry name" value="Ig-like_fold"/>
</dbReference>
<dbReference type="SMART" id="SM00060">
    <property type="entry name" value="FN3"/>
    <property type="match status" value="3"/>
</dbReference>
<reference evidence="4 5" key="1">
    <citation type="submission" date="2015-04" db="EMBL/GenBank/DDBJ databases">
        <title>Lasius niger genome sequencing.</title>
        <authorList>
            <person name="Konorov E.A."/>
            <person name="Nikitin M.A."/>
            <person name="Kirill M.V."/>
            <person name="Chang P."/>
        </authorList>
    </citation>
    <scope>NUCLEOTIDE SEQUENCE [LARGE SCALE GENOMIC DNA]</scope>
    <source>
        <tissue evidence="4">Whole</tissue>
    </source>
</reference>
<evidence type="ECO:0000259" key="3">
    <source>
        <dbReference type="PROSITE" id="PS50853"/>
    </source>
</evidence>
<feature type="non-terminal residue" evidence="4">
    <location>
        <position position="603"/>
    </location>
</feature>